<dbReference type="SMART" id="SM00387">
    <property type="entry name" value="HATPase_c"/>
    <property type="match status" value="1"/>
</dbReference>
<dbReference type="Proteomes" id="UP000292424">
    <property type="component" value="Chromosome"/>
</dbReference>
<dbReference type="Gene3D" id="1.10.287.130">
    <property type="match status" value="1"/>
</dbReference>
<keyword evidence="6 11" id="KW-0812">Transmembrane</keyword>
<keyword evidence="7" id="KW-0418">Kinase</keyword>
<dbReference type="SMART" id="SM00304">
    <property type="entry name" value="HAMP"/>
    <property type="match status" value="1"/>
</dbReference>
<dbReference type="Gene3D" id="6.10.340.10">
    <property type="match status" value="1"/>
</dbReference>
<evidence type="ECO:0000256" key="8">
    <source>
        <dbReference type="ARBA" id="ARBA00022989"/>
    </source>
</evidence>
<evidence type="ECO:0000313" key="15">
    <source>
        <dbReference type="Proteomes" id="UP000292424"/>
    </source>
</evidence>
<dbReference type="OrthoDB" id="594725at2"/>
<evidence type="ECO:0000256" key="3">
    <source>
        <dbReference type="ARBA" id="ARBA00012438"/>
    </source>
</evidence>
<evidence type="ECO:0000259" key="12">
    <source>
        <dbReference type="PROSITE" id="PS50109"/>
    </source>
</evidence>
<evidence type="ECO:0000256" key="10">
    <source>
        <dbReference type="ARBA" id="ARBA00023136"/>
    </source>
</evidence>
<evidence type="ECO:0000256" key="1">
    <source>
        <dbReference type="ARBA" id="ARBA00000085"/>
    </source>
</evidence>
<evidence type="ECO:0000256" key="7">
    <source>
        <dbReference type="ARBA" id="ARBA00022777"/>
    </source>
</evidence>
<dbReference type="InterPro" id="IPR050428">
    <property type="entry name" value="TCS_sensor_his_kinase"/>
</dbReference>
<gene>
    <name evidence="14" type="ORF">E0W69_015740</name>
</gene>
<sequence>MKIRNKIALLLLAASTIVIISLALFVYFFASRDTTKELDQQLSYRIHLLHRTFSDPKNAKQYLNEGKLYKEQSFFIPVNNDSLIFQKYQWTETTLKNILNNGHAVWEKDDYIYQGELYHWNGKNYIIVVGSADELQKEYLSNLETILLVGLGIAFLFLVIMTIIFSRKIFTPVKNITRQVQKIGSGNLNMRLPRSSGEDEIKELTDTFNEMLDRMETSFEAQKNFVSQASHEFNTPLTTIIGEAEFALLKDRSSDQYVNALHIILQQAERLKDLTQNLLGLARAQYVNQQILMSEINLRDLLLEIKEVQEKLSHQFKIQLEFVGQLKSENSMNVMGNKGLLQLAFSNIIVNAIKYSNYQPIYIKVEILDKTIEVHFVDKGVGIPEQDIAKIFDPYFRASNAQNLPGFGIGLPLSNSIIKMHHGAIKVQSLVSIGTEVIVSLPMMN</sequence>
<evidence type="ECO:0000256" key="6">
    <source>
        <dbReference type="ARBA" id="ARBA00022692"/>
    </source>
</evidence>
<dbReference type="GO" id="GO:0005886">
    <property type="term" value="C:plasma membrane"/>
    <property type="evidence" value="ECO:0007669"/>
    <property type="project" value="TreeGrafter"/>
</dbReference>
<dbReference type="InterPro" id="IPR003660">
    <property type="entry name" value="HAMP_dom"/>
</dbReference>
<organism evidence="14 15">
    <name type="scientific">Rhizosphaericola mali</name>
    <dbReference type="NCBI Taxonomy" id="2545455"/>
    <lineage>
        <taxon>Bacteria</taxon>
        <taxon>Pseudomonadati</taxon>
        <taxon>Bacteroidota</taxon>
        <taxon>Chitinophagia</taxon>
        <taxon>Chitinophagales</taxon>
        <taxon>Chitinophagaceae</taxon>
        <taxon>Rhizosphaericola</taxon>
    </lineage>
</organism>
<dbReference type="InterPro" id="IPR036890">
    <property type="entry name" value="HATPase_C_sf"/>
</dbReference>
<evidence type="ECO:0000256" key="5">
    <source>
        <dbReference type="ARBA" id="ARBA00022679"/>
    </source>
</evidence>
<name>A0A5P2G2M2_9BACT</name>
<dbReference type="InterPro" id="IPR036097">
    <property type="entry name" value="HisK_dim/P_sf"/>
</dbReference>
<dbReference type="KEGG" id="arac:E0W69_015740"/>
<dbReference type="SUPFAM" id="SSF158472">
    <property type="entry name" value="HAMP domain-like"/>
    <property type="match status" value="1"/>
</dbReference>
<proteinExistence type="predicted"/>
<dbReference type="Pfam" id="PF00512">
    <property type="entry name" value="HisKA"/>
    <property type="match status" value="1"/>
</dbReference>
<evidence type="ECO:0000256" key="11">
    <source>
        <dbReference type="SAM" id="Phobius"/>
    </source>
</evidence>
<feature type="domain" description="Histidine kinase" evidence="12">
    <location>
        <begin position="228"/>
        <end position="445"/>
    </location>
</feature>
<dbReference type="InterPro" id="IPR003594">
    <property type="entry name" value="HATPase_dom"/>
</dbReference>
<comment type="subcellular location">
    <subcellularLocation>
        <location evidence="2">Membrane</location>
    </subcellularLocation>
</comment>
<dbReference type="InterPro" id="IPR003661">
    <property type="entry name" value="HisK_dim/P_dom"/>
</dbReference>
<keyword evidence="8 11" id="KW-1133">Transmembrane helix</keyword>
<accession>A0A5P2G2M2</accession>
<dbReference type="CDD" id="cd00082">
    <property type="entry name" value="HisKA"/>
    <property type="match status" value="1"/>
</dbReference>
<dbReference type="InterPro" id="IPR004358">
    <property type="entry name" value="Sig_transdc_His_kin-like_C"/>
</dbReference>
<evidence type="ECO:0000256" key="9">
    <source>
        <dbReference type="ARBA" id="ARBA00023012"/>
    </source>
</evidence>
<dbReference type="CDD" id="cd06225">
    <property type="entry name" value="HAMP"/>
    <property type="match status" value="1"/>
</dbReference>
<dbReference type="GO" id="GO:0000155">
    <property type="term" value="F:phosphorelay sensor kinase activity"/>
    <property type="evidence" value="ECO:0007669"/>
    <property type="project" value="InterPro"/>
</dbReference>
<keyword evidence="15" id="KW-1185">Reference proteome</keyword>
<dbReference type="EMBL" id="CP044016">
    <property type="protein sequence ID" value="QES90046.1"/>
    <property type="molecule type" value="Genomic_DNA"/>
</dbReference>
<evidence type="ECO:0000256" key="4">
    <source>
        <dbReference type="ARBA" id="ARBA00022553"/>
    </source>
</evidence>
<feature type="domain" description="HAMP" evidence="13">
    <location>
        <begin position="167"/>
        <end position="220"/>
    </location>
</feature>
<dbReference type="AlphaFoldDB" id="A0A5P2G2M2"/>
<feature type="transmembrane region" description="Helical" evidence="11">
    <location>
        <begin position="145"/>
        <end position="165"/>
    </location>
</feature>
<evidence type="ECO:0000313" key="14">
    <source>
        <dbReference type="EMBL" id="QES90046.1"/>
    </source>
</evidence>
<keyword evidence="4" id="KW-0597">Phosphoprotein</keyword>
<dbReference type="PANTHER" id="PTHR45436">
    <property type="entry name" value="SENSOR HISTIDINE KINASE YKOH"/>
    <property type="match status" value="1"/>
</dbReference>
<dbReference type="PANTHER" id="PTHR45436:SF5">
    <property type="entry name" value="SENSOR HISTIDINE KINASE TRCS"/>
    <property type="match status" value="1"/>
</dbReference>
<dbReference type="PROSITE" id="PS50885">
    <property type="entry name" value="HAMP"/>
    <property type="match status" value="1"/>
</dbReference>
<evidence type="ECO:0000256" key="2">
    <source>
        <dbReference type="ARBA" id="ARBA00004370"/>
    </source>
</evidence>
<dbReference type="InterPro" id="IPR005467">
    <property type="entry name" value="His_kinase_dom"/>
</dbReference>
<dbReference type="SMART" id="SM00388">
    <property type="entry name" value="HisKA"/>
    <property type="match status" value="1"/>
</dbReference>
<dbReference type="SUPFAM" id="SSF55874">
    <property type="entry name" value="ATPase domain of HSP90 chaperone/DNA topoisomerase II/histidine kinase"/>
    <property type="match status" value="1"/>
</dbReference>
<evidence type="ECO:0000259" key="13">
    <source>
        <dbReference type="PROSITE" id="PS50885"/>
    </source>
</evidence>
<dbReference type="PRINTS" id="PR00344">
    <property type="entry name" value="BCTRLSENSOR"/>
</dbReference>
<dbReference type="FunFam" id="1.10.287.130:FF:000001">
    <property type="entry name" value="Two-component sensor histidine kinase"/>
    <property type="match status" value="1"/>
</dbReference>
<dbReference type="Pfam" id="PF02518">
    <property type="entry name" value="HATPase_c"/>
    <property type="match status" value="1"/>
</dbReference>
<comment type="catalytic activity">
    <reaction evidence="1">
        <text>ATP + protein L-histidine = ADP + protein N-phospho-L-histidine.</text>
        <dbReference type="EC" id="2.7.13.3"/>
    </reaction>
</comment>
<dbReference type="Pfam" id="PF00672">
    <property type="entry name" value="HAMP"/>
    <property type="match status" value="1"/>
</dbReference>
<feature type="transmembrane region" description="Helical" evidence="11">
    <location>
        <begin position="7"/>
        <end position="30"/>
    </location>
</feature>
<dbReference type="SUPFAM" id="SSF47384">
    <property type="entry name" value="Homodimeric domain of signal transducing histidine kinase"/>
    <property type="match status" value="1"/>
</dbReference>
<dbReference type="Gene3D" id="3.30.565.10">
    <property type="entry name" value="Histidine kinase-like ATPase, C-terminal domain"/>
    <property type="match status" value="1"/>
</dbReference>
<keyword evidence="5" id="KW-0808">Transferase</keyword>
<dbReference type="RefSeq" id="WP_131331003.1">
    <property type="nucleotide sequence ID" value="NZ_CP044016.1"/>
</dbReference>
<keyword evidence="10 11" id="KW-0472">Membrane</keyword>
<dbReference type="EC" id="2.7.13.3" evidence="3"/>
<dbReference type="PROSITE" id="PS50109">
    <property type="entry name" value="HIS_KIN"/>
    <property type="match status" value="1"/>
</dbReference>
<protein>
    <recommendedName>
        <fullName evidence="3">histidine kinase</fullName>
        <ecNumber evidence="3">2.7.13.3</ecNumber>
    </recommendedName>
</protein>
<keyword evidence="9" id="KW-0902">Two-component regulatory system</keyword>
<reference evidence="14 15" key="1">
    <citation type="submission" date="2019-09" db="EMBL/GenBank/DDBJ databases">
        <title>Complete genome sequence of Arachidicoccus sp. B3-10 isolated from apple orchard soil.</title>
        <authorList>
            <person name="Kim H.S."/>
            <person name="Han K.-I."/>
            <person name="Suh M.K."/>
            <person name="Lee K.C."/>
            <person name="Eom M.K."/>
            <person name="Kim J.-S."/>
            <person name="Kang S.W."/>
            <person name="Sin Y."/>
            <person name="Lee J.-S."/>
        </authorList>
    </citation>
    <scope>NUCLEOTIDE SEQUENCE [LARGE SCALE GENOMIC DNA]</scope>
    <source>
        <strain evidence="14 15">B3-10</strain>
    </source>
</reference>